<keyword evidence="3" id="KW-1185">Reference proteome</keyword>
<comment type="caution">
    <text evidence="2">The sequence shown here is derived from an EMBL/GenBank/DDBJ whole genome shotgun (WGS) entry which is preliminary data.</text>
</comment>
<feature type="domain" description="Peptidase S8 pro-domain" evidence="1">
    <location>
        <begin position="21"/>
        <end position="81"/>
    </location>
</feature>
<dbReference type="Gene3D" id="3.30.70.850">
    <property type="entry name" value="Peptidase S8, pro-domain"/>
    <property type="match status" value="1"/>
</dbReference>
<dbReference type="InterPro" id="IPR038466">
    <property type="entry name" value="S8_pro-domain_sf"/>
</dbReference>
<evidence type="ECO:0000313" key="3">
    <source>
        <dbReference type="Proteomes" id="UP000728185"/>
    </source>
</evidence>
<dbReference type="InterPro" id="IPR032815">
    <property type="entry name" value="S8_pro-domain"/>
</dbReference>
<protein>
    <submittedName>
        <fullName evidence="2">Furin-1 (S08 family)</fullName>
    </submittedName>
</protein>
<accession>A0A8E0RSX4</accession>
<dbReference type="AlphaFoldDB" id="A0A8E0RSX4"/>
<proteinExistence type="predicted"/>
<evidence type="ECO:0000313" key="2">
    <source>
        <dbReference type="EMBL" id="KAA0192680.1"/>
    </source>
</evidence>
<evidence type="ECO:0000259" key="1">
    <source>
        <dbReference type="Pfam" id="PF16470"/>
    </source>
</evidence>
<reference evidence="2" key="1">
    <citation type="submission" date="2019-05" db="EMBL/GenBank/DDBJ databases">
        <title>Annotation for the trematode Fasciolopsis buski.</title>
        <authorList>
            <person name="Choi Y.-J."/>
        </authorList>
    </citation>
    <scope>NUCLEOTIDE SEQUENCE</scope>
    <source>
        <strain evidence="2">HT</strain>
        <tissue evidence="2">Whole worm</tissue>
    </source>
</reference>
<dbReference type="OrthoDB" id="6255718at2759"/>
<sequence>MDEVIFYDTSSEKKPIFTPFWAVELQGGEGAAREIANKYGFIYIGEIMPGIYHFKQARLSKRSIYHSIYYHDQLVEDPKVSLSLKSK</sequence>
<gene>
    <name evidence="2" type="ORF">FBUS_08435</name>
</gene>
<dbReference type="Proteomes" id="UP000728185">
    <property type="component" value="Unassembled WGS sequence"/>
</dbReference>
<name>A0A8E0RSX4_9TREM</name>
<dbReference type="EMBL" id="LUCM01005525">
    <property type="protein sequence ID" value="KAA0192680.1"/>
    <property type="molecule type" value="Genomic_DNA"/>
</dbReference>
<dbReference type="SUPFAM" id="SSF54897">
    <property type="entry name" value="Protease propeptides/inhibitors"/>
    <property type="match status" value="1"/>
</dbReference>
<dbReference type="Pfam" id="PF16470">
    <property type="entry name" value="S8_pro-domain"/>
    <property type="match status" value="1"/>
</dbReference>
<organism evidence="2 3">
    <name type="scientific">Fasciolopsis buskii</name>
    <dbReference type="NCBI Taxonomy" id="27845"/>
    <lineage>
        <taxon>Eukaryota</taxon>
        <taxon>Metazoa</taxon>
        <taxon>Spiralia</taxon>
        <taxon>Lophotrochozoa</taxon>
        <taxon>Platyhelminthes</taxon>
        <taxon>Trematoda</taxon>
        <taxon>Digenea</taxon>
        <taxon>Plagiorchiida</taxon>
        <taxon>Echinostomata</taxon>
        <taxon>Echinostomatoidea</taxon>
        <taxon>Fasciolidae</taxon>
        <taxon>Fasciolopsis</taxon>
    </lineage>
</organism>